<dbReference type="Proteomes" id="UP000595254">
    <property type="component" value="Chromosome"/>
</dbReference>
<accession>A0A974NKN6</accession>
<dbReference type="InterPro" id="IPR036873">
    <property type="entry name" value="Rhodanese-like_dom_sf"/>
</dbReference>
<dbReference type="InterPro" id="IPR001763">
    <property type="entry name" value="Rhodanese-like_dom"/>
</dbReference>
<dbReference type="PROSITE" id="PS50206">
    <property type="entry name" value="RHODANESE_3"/>
    <property type="match status" value="1"/>
</dbReference>
<evidence type="ECO:0000259" key="1">
    <source>
        <dbReference type="PROSITE" id="PS50206"/>
    </source>
</evidence>
<evidence type="ECO:0000313" key="2">
    <source>
        <dbReference type="EMBL" id="QQS99473.1"/>
    </source>
</evidence>
<organism evidence="2 3">
    <name type="scientific">Peribacillus psychrosaccharolyticus</name>
    <name type="common">Bacillus psychrosaccharolyticus</name>
    <dbReference type="NCBI Taxonomy" id="1407"/>
    <lineage>
        <taxon>Bacteria</taxon>
        <taxon>Bacillati</taxon>
        <taxon>Bacillota</taxon>
        <taxon>Bacilli</taxon>
        <taxon>Bacillales</taxon>
        <taxon>Bacillaceae</taxon>
        <taxon>Peribacillus</taxon>
    </lineage>
</organism>
<dbReference type="KEGG" id="ppsr:I6J18_17985"/>
<dbReference type="PANTHER" id="PTHR43031:SF17">
    <property type="entry name" value="SULFURTRANSFERASE YTWF-RELATED"/>
    <property type="match status" value="1"/>
</dbReference>
<dbReference type="Pfam" id="PF00581">
    <property type="entry name" value="Rhodanese"/>
    <property type="match status" value="1"/>
</dbReference>
<feature type="domain" description="Rhodanese" evidence="1">
    <location>
        <begin position="18"/>
        <end position="101"/>
    </location>
</feature>
<sequence length="102" mass="11702">MEAIKEITPKDLEAKVEAGEELEIIDVREDDEVENGMIEGAKHIRMNDIPGELDQFDKEKEYIFVCHSGGRSQNVCYYMQERGYKTVNMVGGMSHWTGEIVF</sequence>
<keyword evidence="3" id="KW-1185">Reference proteome</keyword>
<dbReference type="SUPFAM" id="SSF52821">
    <property type="entry name" value="Rhodanese/Cell cycle control phosphatase"/>
    <property type="match status" value="1"/>
</dbReference>
<reference evidence="2 3" key="1">
    <citation type="submission" date="2021-01" db="EMBL/GenBank/DDBJ databases">
        <title>FDA dAtabase for Regulatory Grade micrObial Sequences (FDA-ARGOS): Supporting development and validation of Infectious Disease Dx tests.</title>
        <authorList>
            <person name="Nelson B."/>
            <person name="Plummer A."/>
            <person name="Tallon L."/>
            <person name="Sadzewicz L."/>
            <person name="Zhao X."/>
            <person name="Boylan J."/>
            <person name="Ott S."/>
            <person name="Bowen H."/>
            <person name="Vavikolanu K."/>
            <person name="Mehta A."/>
            <person name="Aluvathingal J."/>
            <person name="Nadendla S."/>
            <person name="Myers T."/>
            <person name="Yan Y."/>
            <person name="Sichtig H."/>
        </authorList>
    </citation>
    <scope>NUCLEOTIDE SEQUENCE [LARGE SCALE GENOMIC DNA]</scope>
    <source>
        <strain evidence="2 3">FDAARGOS_1161</strain>
    </source>
</reference>
<evidence type="ECO:0000313" key="3">
    <source>
        <dbReference type="Proteomes" id="UP000595254"/>
    </source>
</evidence>
<name>A0A974NKN6_PERPY</name>
<proteinExistence type="predicted"/>
<dbReference type="SMART" id="SM00450">
    <property type="entry name" value="RHOD"/>
    <property type="match status" value="1"/>
</dbReference>
<dbReference type="Gene3D" id="3.40.250.10">
    <property type="entry name" value="Rhodanese-like domain"/>
    <property type="match status" value="1"/>
</dbReference>
<protein>
    <submittedName>
        <fullName evidence="2">Rhodanese-like domain-containing protein</fullName>
    </submittedName>
</protein>
<dbReference type="EMBL" id="CP068053">
    <property type="protein sequence ID" value="QQS99473.1"/>
    <property type="molecule type" value="Genomic_DNA"/>
</dbReference>
<dbReference type="PANTHER" id="PTHR43031">
    <property type="entry name" value="FAD-DEPENDENT OXIDOREDUCTASE"/>
    <property type="match status" value="1"/>
</dbReference>
<dbReference type="InterPro" id="IPR050229">
    <property type="entry name" value="GlpE_sulfurtransferase"/>
</dbReference>
<gene>
    <name evidence="2" type="ORF">I6J18_17985</name>
</gene>
<dbReference type="AlphaFoldDB" id="A0A974NKN6"/>
<dbReference type="RefSeq" id="WP_040372455.1">
    <property type="nucleotide sequence ID" value="NZ_CP068053.1"/>
</dbReference>